<protein>
    <submittedName>
        <fullName evidence="6">CBS domain containing protein</fullName>
    </submittedName>
</protein>
<accession>L8GJM0</accession>
<evidence type="ECO:0000256" key="2">
    <source>
        <dbReference type="ARBA" id="ARBA00023122"/>
    </source>
</evidence>
<dbReference type="PANTHER" id="PTHR13780">
    <property type="entry name" value="AMP-ACTIVATED PROTEIN KINASE, GAMMA REGULATORY SUBUNIT"/>
    <property type="match status" value="1"/>
</dbReference>
<keyword evidence="2 3" id="KW-0129">CBS domain</keyword>
<dbReference type="EMBL" id="KB008095">
    <property type="protein sequence ID" value="ELR13265.1"/>
    <property type="molecule type" value="Genomic_DNA"/>
</dbReference>
<evidence type="ECO:0000256" key="1">
    <source>
        <dbReference type="ARBA" id="ARBA00022737"/>
    </source>
</evidence>
<dbReference type="OrthoDB" id="449052at2759"/>
<dbReference type="STRING" id="1257118.L8GJM0"/>
<dbReference type="VEuPathDB" id="AmoebaDB:ACA1_147740"/>
<dbReference type="SUPFAM" id="SSF54631">
    <property type="entry name" value="CBS-domain pair"/>
    <property type="match status" value="2"/>
</dbReference>
<evidence type="ECO:0000259" key="5">
    <source>
        <dbReference type="PROSITE" id="PS51371"/>
    </source>
</evidence>
<evidence type="ECO:0000313" key="6">
    <source>
        <dbReference type="EMBL" id="ELR13265.1"/>
    </source>
</evidence>
<dbReference type="GeneID" id="14913787"/>
<feature type="domain" description="CBS" evidence="5">
    <location>
        <begin position="265"/>
        <end position="328"/>
    </location>
</feature>
<evidence type="ECO:0000256" key="3">
    <source>
        <dbReference type="PROSITE-ProRule" id="PRU00703"/>
    </source>
</evidence>
<dbReference type="SMART" id="SM00116">
    <property type="entry name" value="CBS"/>
    <property type="match status" value="3"/>
</dbReference>
<name>L8GJM0_ACACF</name>
<evidence type="ECO:0000256" key="4">
    <source>
        <dbReference type="SAM" id="MobiDB-lite"/>
    </source>
</evidence>
<dbReference type="RefSeq" id="XP_004335278.1">
    <property type="nucleotide sequence ID" value="XM_004335230.1"/>
</dbReference>
<feature type="region of interest" description="Disordered" evidence="4">
    <location>
        <begin position="324"/>
        <end position="353"/>
    </location>
</feature>
<sequence>MKVDSTTVPLVGLLEEMTVNQLVGDKQVITVREDAQLKDVINLLAQHRILSVPVLCKDSRDVLGFVDVMDILTFIVRLVTHGHDMQEAQWSAWANDIVTLQAKGEQFGQTHVKKVMASSKADMYFPVYGRGTVLQAMEHFAAGLHRAAVFNKTNKVLTSIVTQSDVLQLMLKNLTGSSLGVLGGKTIDELQLGTSTNVICMSTNALAIHAIYLMFFHNVSAVAITDENGRLVANFSASELRGLGHKNFDWLLLNISDFLGRIASITPGGKLLFPLTCRKSTYIEDAINMLGTYRVHRLWLVDDQGKPEGLMSLTDVMRLLLPNDAIPEPAGKPPGRRKSWVEEPASTSTSSSS</sequence>
<keyword evidence="7" id="KW-1185">Reference proteome</keyword>
<dbReference type="Pfam" id="PF00571">
    <property type="entry name" value="CBS"/>
    <property type="match status" value="2"/>
</dbReference>
<dbReference type="Proteomes" id="UP000011083">
    <property type="component" value="Unassembled WGS sequence"/>
</dbReference>
<dbReference type="Gene3D" id="3.10.580.10">
    <property type="entry name" value="CBS-domain"/>
    <property type="match status" value="2"/>
</dbReference>
<dbReference type="OMA" id="KGHHRIF"/>
<reference evidence="6 7" key="1">
    <citation type="journal article" date="2013" name="Genome Biol.">
        <title>Genome of Acanthamoeba castellanii highlights extensive lateral gene transfer and early evolution of tyrosine kinase signaling.</title>
        <authorList>
            <person name="Clarke M."/>
            <person name="Lohan A.J."/>
            <person name="Liu B."/>
            <person name="Lagkouvardos I."/>
            <person name="Roy S."/>
            <person name="Zafar N."/>
            <person name="Bertelli C."/>
            <person name="Schilde C."/>
            <person name="Kianianmomeni A."/>
            <person name="Burglin T.R."/>
            <person name="Frech C."/>
            <person name="Turcotte B."/>
            <person name="Kopec K.O."/>
            <person name="Synnott J.M."/>
            <person name="Choo C."/>
            <person name="Paponov I."/>
            <person name="Finkler A."/>
            <person name="Soon Heng Tan C."/>
            <person name="Hutchins A.P."/>
            <person name="Weinmeier T."/>
            <person name="Rattei T."/>
            <person name="Chu J.S."/>
            <person name="Gimenez G."/>
            <person name="Irimia M."/>
            <person name="Rigden D.J."/>
            <person name="Fitzpatrick D.A."/>
            <person name="Lorenzo-Morales J."/>
            <person name="Bateman A."/>
            <person name="Chiu C.H."/>
            <person name="Tang P."/>
            <person name="Hegemann P."/>
            <person name="Fromm H."/>
            <person name="Raoult D."/>
            <person name="Greub G."/>
            <person name="Miranda-Saavedra D."/>
            <person name="Chen N."/>
            <person name="Nash P."/>
            <person name="Ginger M.L."/>
            <person name="Horn M."/>
            <person name="Schaap P."/>
            <person name="Caler L."/>
            <person name="Loftus B."/>
        </authorList>
    </citation>
    <scope>NUCLEOTIDE SEQUENCE [LARGE SCALE GENOMIC DNA]</scope>
    <source>
        <strain evidence="6 7">Neff</strain>
    </source>
</reference>
<feature type="domain" description="CBS" evidence="5">
    <location>
        <begin position="24"/>
        <end position="85"/>
    </location>
</feature>
<dbReference type="InterPro" id="IPR050511">
    <property type="entry name" value="AMPK_gamma/SDS23_families"/>
</dbReference>
<dbReference type="InterPro" id="IPR046342">
    <property type="entry name" value="CBS_dom_sf"/>
</dbReference>
<evidence type="ECO:0000313" key="7">
    <source>
        <dbReference type="Proteomes" id="UP000011083"/>
    </source>
</evidence>
<dbReference type="InterPro" id="IPR000644">
    <property type="entry name" value="CBS_dom"/>
</dbReference>
<organism evidence="6 7">
    <name type="scientific">Acanthamoeba castellanii (strain ATCC 30010 / Neff)</name>
    <dbReference type="NCBI Taxonomy" id="1257118"/>
    <lineage>
        <taxon>Eukaryota</taxon>
        <taxon>Amoebozoa</taxon>
        <taxon>Discosea</taxon>
        <taxon>Longamoebia</taxon>
        <taxon>Centramoebida</taxon>
        <taxon>Acanthamoebidae</taxon>
        <taxon>Acanthamoeba</taxon>
    </lineage>
</organism>
<keyword evidence="1" id="KW-0677">Repeat</keyword>
<dbReference type="PROSITE" id="PS51371">
    <property type="entry name" value="CBS"/>
    <property type="match status" value="2"/>
</dbReference>
<dbReference type="AlphaFoldDB" id="L8GJM0"/>
<proteinExistence type="predicted"/>
<dbReference type="KEGG" id="acan:ACA1_147740"/>
<gene>
    <name evidence="6" type="ORF">ACA1_147740</name>
</gene>